<feature type="compositionally biased region" description="Basic and acidic residues" evidence="5">
    <location>
        <begin position="465"/>
        <end position="479"/>
    </location>
</feature>
<evidence type="ECO:0000256" key="5">
    <source>
        <dbReference type="SAM" id="MobiDB-lite"/>
    </source>
</evidence>
<evidence type="ECO:0000259" key="6">
    <source>
        <dbReference type="PROSITE" id="PS50102"/>
    </source>
</evidence>
<name>A0A5D3AXL7_9TREE</name>
<evidence type="ECO:0000256" key="3">
    <source>
        <dbReference type="ARBA" id="ARBA00023242"/>
    </source>
</evidence>
<dbReference type="AlphaFoldDB" id="A0A5D3AXL7"/>
<feature type="compositionally biased region" description="Gly residues" evidence="5">
    <location>
        <begin position="789"/>
        <end position="818"/>
    </location>
</feature>
<dbReference type="SMART" id="SM00360">
    <property type="entry name" value="RRM"/>
    <property type="match status" value="1"/>
</dbReference>
<dbReference type="GO" id="GO:0005730">
    <property type="term" value="C:nucleolus"/>
    <property type="evidence" value="ECO:0007669"/>
    <property type="project" value="UniProtKB-SubCell"/>
</dbReference>
<comment type="caution">
    <text evidence="7">The sequence shown here is derived from an EMBL/GenBank/DDBJ whole genome shotgun (WGS) entry which is preliminary data.</text>
</comment>
<dbReference type="PROSITE" id="PS50102">
    <property type="entry name" value="RRM"/>
    <property type="match status" value="1"/>
</dbReference>
<comment type="subcellular location">
    <subcellularLocation>
        <location evidence="1">Nucleus</location>
        <location evidence="1">Nucleolus</location>
    </subcellularLocation>
</comment>
<feature type="compositionally biased region" description="Acidic residues" evidence="5">
    <location>
        <begin position="511"/>
        <end position="521"/>
    </location>
</feature>
<feature type="compositionally biased region" description="Polar residues" evidence="5">
    <location>
        <begin position="662"/>
        <end position="682"/>
    </location>
</feature>
<feature type="compositionally biased region" description="Acidic residues" evidence="5">
    <location>
        <begin position="480"/>
        <end position="490"/>
    </location>
</feature>
<feature type="region of interest" description="Disordered" evidence="5">
    <location>
        <begin position="701"/>
        <end position="725"/>
    </location>
</feature>
<dbReference type="Gene3D" id="3.30.70.330">
    <property type="match status" value="1"/>
</dbReference>
<feature type="compositionally biased region" description="Acidic residues" evidence="5">
    <location>
        <begin position="569"/>
        <end position="580"/>
    </location>
</feature>
<keyword evidence="2 4" id="KW-0694">RNA-binding</keyword>
<dbReference type="EMBL" id="NIDF01000037">
    <property type="protein sequence ID" value="TYJ55592.1"/>
    <property type="molecule type" value="Genomic_DNA"/>
</dbReference>
<keyword evidence="3" id="KW-0539">Nucleus</keyword>
<feature type="compositionally biased region" description="Basic and acidic residues" evidence="5">
    <location>
        <begin position="556"/>
        <end position="568"/>
    </location>
</feature>
<dbReference type="InterPro" id="IPR012677">
    <property type="entry name" value="Nucleotide-bd_a/b_plait_sf"/>
</dbReference>
<accession>A0A5D3AXL7</accession>
<dbReference type="InterPro" id="IPR000504">
    <property type="entry name" value="RRM_dom"/>
</dbReference>
<feature type="region of interest" description="Disordered" evidence="5">
    <location>
        <begin position="871"/>
        <end position="896"/>
    </location>
</feature>
<evidence type="ECO:0000313" key="8">
    <source>
        <dbReference type="Proteomes" id="UP000322245"/>
    </source>
</evidence>
<evidence type="ECO:0000256" key="1">
    <source>
        <dbReference type="ARBA" id="ARBA00004604"/>
    </source>
</evidence>
<dbReference type="PANTHER" id="PTHR48031:SF2">
    <property type="entry name" value="RNA-BINDING PROTEIN 4"/>
    <property type="match status" value="1"/>
</dbReference>
<keyword evidence="8" id="KW-1185">Reference proteome</keyword>
<feature type="region of interest" description="Disordered" evidence="5">
    <location>
        <begin position="744"/>
        <end position="851"/>
    </location>
</feature>
<feature type="region of interest" description="Disordered" evidence="5">
    <location>
        <begin position="287"/>
        <end position="443"/>
    </location>
</feature>
<reference evidence="7 8" key="1">
    <citation type="submission" date="2017-05" db="EMBL/GenBank/DDBJ databases">
        <title>The Genome Sequence of Tsuchiyaea wingfieldii DSM 27421.</title>
        <authorList>
            <person name="Cuomo C."/>
            <person name="Passer A."/>
            <person name="Billmyre B."/>
            <person name="Heitman J."/>
        </authorList>
    </citation>
    <scope>NUCLEOTIDE SEQUENCE [LARGE SCALE GENOMIC DNA]</scope>
    <source>
        <strain evidence="7 8">DSM 27421</strain>
    </source>
</reference>
<organism evidence="7 8">
    <name type="scientific">Cryptococcus floricola</name>
    <dbReference type="NCBI Taxonomy" id="2591691"/>
    <lineage>
        <taxon>Eukaryota</taxon>
        <taxon>Fungi</taxon>
        <taxon>Dikarya</taxon>
        <taxon>Basidiomycota</taxon>
        <taxon>Agaricomycotina</taxon>
        <taxon>Tremellomycetes</taxon>
        <taxon>Tremellales</taxon>
        <taxon>Cryptococcaceae</taxon>
        <taxon>Cryptococcus</taxon>
    </lineage>
</organism>
<protein>
    <recommendedName>
        <fullName evidence="6">RRM domain-containing protein</fullName>
    </recommendedName>
</protein>
<sequence length="896" mass="97224">MATQDQVTKRLHISGLKPEITAAHLRDRFSIFGSVSDVEELQPDALGDPRPFTYLTLQTTPAQLKRCLNIMSGSHWRGALLRIAEAKPKFDARLHAMNNPAPEIVEKKIEQKRKRVMRARAEGVGKLAQDMYLVDAQRATKKKFWVVVEDGGETRVVRPMCMRTDRPIGVPGKKIGLKKRVMPPARSFRKVINPLKWGSSLSTFPLSSPTSIGEIEWEFEDFSDEEEEEDEDGRVPIGVWRKIVDSEVVDEEVVRSKKRRVESDGMDFDYGIDLALDDFAVGSTASTPLFGHRELPTGRESSPLFPSHREKREASPLFPSHQQERETSPLFASRAPPAEEADEEEVEATSSPLFASRAVEASVEPEESSSAESSPLFPTRDLPRSANPSPSTQAARSSRPPSLRLDTPISSSPEPELEATVPTTTRLPTPPPNSLPKPLVHQAKQEKTAALSVLDGLLDSFQVSPEREKLGRDSFRGFLEESDSEDDGEVEIGRGKKKEKKGVPAESVVEKDEEIVIEEPDLAPPPQEATEPSDSSEGSSSSSSGSDESSEDEKMDVDKPAGDDKKEESGDDSSEEPSEDSSERSGSGSGSGSSSGSGDDSSDDSSDSSSSDSDSDSDSETDSDDSSDDSESDSDEEASAKPPAVNQPTQPSTLKSMFAPAPTTTSTSLFGLPSSTPATNSAGFSLLANLAPDVELDDDFDIPLPSISGPSRPAQGEDELQPLPMVAGGRGKVKLDLETAGETPLFFTLPGDREGAEREKGRKKGESRNGFNELFFGLPKPEVEQAEEGYGGRGGHGARGGQTQGGFGQGGDAQGQGWGQTQDSGYRTRLHPSQLHPDLPEGEEPPILGFFSQPREDTKAMKALWEGEKAALTQGWKRRHREARKMRRRKGGEEGD</sequence>
<proteinExistence type="predicted"/>
<dbReference type="CDD" id="cd12226">
    <property type="entry name" value="RRM_NOL8"/>
    <property type="match status" value="1"/>
</dbReference>
<evidence type="ECO:0000256" key="4">
    <source>
        <dbReference type="PROSITE-ProRule" id="PRU00176"/>
    </source>
</evidence>
<gene>
    <name evidence="7" type="ORF">B9479_003742</name>
</gene>
<dbReference type="InterPro" id="IPR035979">
    <property type="entry name" value="RBD_domain_sf"/>
</dbReference>
<dbReference type="GO" id="GO:0003729">
    <property type="term" value="F:mRNA binding"/>
    <property type="evidence" value="ECO:0007669"/>
    <property type="project" value="TreeGrafter"/>
</dbReference>
<feature type="compositionally biased region" description="Polar residues" evidence="5">
    <location>
        <begin position="646"/>
        <end position="655"/>
    </location>
</feature>
<feature type="compositionally biased region" description="Low complexity" evidence="5">
    <location>
        <begin position="533"/>
        <end position="547"/>
    </location>
</feature>
<dbReference type="Proteomes" id="UP000322245">
    <property type="component" value="Unassembled WGS sequence"/>
</dbReference>
<feature type="compositionally biased region" description="Acidic residues" evidence="5">
    <location>
        <begin position="613"/>
        <end position="637"/>
    </location>
</feature>
<feature type="compositionally biased region" description="Basic residues" evidence="5">
    <location>
        <begin position="876"/>
        <end position="890"/>
    </location>
</feature>
<dbReference type="SUPFAM" id="SSF54928">
    <property type="entry name" value="RNA-binding domain, RBD"/>
    <property type="match status" value="1"/>
</dbReference>
<dbReference type="InterPro" id="IPR034138">
    <property type="entry name" value="NOP8_RRM"/>
</dbReference>
<evidence type="ECO:0000256" key="2">
    <source>
        <dbReference type="ARBA" id="ARBA00022884"/>
    </source>
</evidence>
<dbReference type="PANTHER" id="PTHR48031">
    <property type="entry name" value="SRA STEM-LOOP-INTERACTING RNA-BINDING PROTEIN, MITOCHONDRIAL"/>
    <property type="match status" value="1"/>
</dbReference>
<feature type="region of interest" description="Disordered" evidence="5">
    <location>
        <begin position="465"/>
        <end position="682"/>
    </location>
</feature>
<feature type="compositionally biased region" description="Basic and acidic residues" evidence="5">
    <location>
        <begin position="751"/>
        <end position="767"/>
    </location>
</feature>
<feature type="compositionally biased region" description="Polar residues" evidence="5">
    <location>
        <begin position="386"/>
        <end position="400"/>
    </location>
</feature>
<evidence type="ECO:0000313" key="7">
    <source>
        <dbReference type="EMBL" id="TYJ55592.1"/>
    </source>
</evidence>
<feature type="domain" description="RRM" evidence="6">
    <location>
        <begin position="9"/>
        <end position="88"/>
    </location>
</feature>